<feature type="transmembrane region" description="Helical" evidence="5">
    <location>
        <begin position="134"/>
        <end position="151"/>
    </location>
</feature>
<comment type="subcellular location">
    <subcellularLocation>
        <location evidence="1">Membrane</location>
    </subcellularLocation>
</comment>
<dbReference type="InterPro" id="IPR025423">
    <property type="entry name" value="TMEM205-like"/>
</dbReference>
<evidence type="ECO:0000313" key="8">
    <source>
        <dbReference type="Proteomes" id="UP000703590"/>
    </source>
</evidence>
<name>A0ABS2WRP8_9BACT</name>
<keyword evidence="4 5" id="KW-0472">Membrane</keyword>
<organism evidence="7 8">
    <name type="scientific">Sulfurospirillum tamanense</name>
    <dbReference type="NCBI Taxonomy" id="2813362"/>
    <lineage>
        <taxon>Bacteria</taxon>
        <taxon>Pseudomonadati</taxon>
        <taxon>Campylobacterota</taxon>
        <taxon>Epsilonproteobacteria</taxon>
        <taxon>Campylobacterales</taxon>
        <taxon>Sulfurospirillaceae</taxon>
        <taxon>Sulfurospirillum</taxon>
    </lineage>
</organism>
<feature type="transmembrane region" description="Helical" evidence="5">
    <location>
        <begin position="54"/>
        <end position="73"/>
    </location>
</feature>
<dbReference type="EMBL" id="JAFHKK010000010">
    <property type="protein sequence ID" value="MBN2964346.1"/>
    <property type="molecule type" value="Genomic_DNA"/>
</dbReference>
<evidence type="ECO:0000256" key="5">
    <source>
        <dbReference type="SAM" id="Phobius"/>
    </source>
</evidence>
<dbReference type="Pfam" id="PF13664">
    <property type="entry name" value="DUF4149"/>
    <property type="match status" value="1"/>
</dbReference>
<feature type="transmembrane region" description="Helical" evidence="5">
    <location>
        <begin position="85"/>
        <end position="104"/>
    </location>
</feature>
<evidence type="ECO:0000256" key="1">
    <source>
        <dbReference type="ARBA" id="ARBA00004370"/>
    </source>
</evidence>
<dbReference type="RefSeq" id="WP_205458893.1">
    <property type="nucleotide sequence ID" value="NZ_JAFHKK010000010.1"/>
</dbReference>
<keyword evidence="2 5" id="KW-0812">Transmembrane</keyword>
<dbReference type="Proteomes" id="UP000703590">
    <property type="component" value="Unassembled WGS sequence"/>
</dbReference>
<evidence type="ECO:0000313" key="7">
    <source>
        <dbReference type="EMBL" id="MBN2964346.1"/>
    </source>
</evidence>
<reference evidence="8" key="1">
    <citation type="submission" date="2021-02" db="EMBL/GenBank/DDBJ databases">
        <title>Sulfurospirillum tamanensis sp. nov.</title>
        <authorList>
            <person name="Merkel A.Y."/>
        </authorList>
    </citation>
    <scope>NUCLEOTIDE SEQUENCE [LARGE SCALE GENOMIC DNA]</scope>
    <source>
        <strain evidence="8">T05b</strain>
    </source>
</reference>
<evidence type="ECO:0000256" key="2">
    <source>
        <dbReference type="ARBA" id="ARBA00022692"/>
    </source>
</evidence>
<reference evidence="7 8" key="2">
    <citation type="submission" date="2021-02" db="EMBL/GenBank/DDBJ databases">
        <title>Sulfurospirillum tamanensis sp. nov.</title>
        <authorList>
            <person name="Frolova A."/>
            <person name="Merkel A."/>
            <person name="Slobodkin A."/>
        </authorList>
    </citation>
    <scope>NUCLEOTIDE SEQUENCE [LARGE SCALE GENOMIC DNA]</scope>
    <source>
        <strain evidence="7 8">T05b</strain>
    </source>
</reference>
<feature type="transmembrane region" description="Helical" evidence="5">
    <location>
        <begin position="7"/>
        <end position="34"/>
    </location>
</feature>
<accession>A0ABS2WRP8</accession>
<gene>
    <name evidence="7" type="ORF">JWV37_06110</name>
</gene>
<keyword evidence="3 5" id="KW-1133">Transmembrane helix</keyword>
<reference evidence="7 8" key="3">
    <citation type="submission" date="2021-02" db="EMBL/GenBank/DDBJ databases">
        <authorList>
            <person name="Merkel A.Y."/>
        </authorList>
    </citation>
    <scope>NUCLEOTIDE SEQUENCE [LARGE SCALE GENOMIC DNA]</scope>
    <source>
        <strain evidence="7 8">T05b</strain>
    </source>
</reference>
<sequence length="154" mass="17229">MHAMRVVYLLGLGAMIGIEIGVGILMAPVIFYPASFLGEGVLSHYQSGILMTQVFLRFNMVLFVVTLFGLMYEALLFKQGNGDRWALGLTLVMVYTAGMFIFYYTPFIVEAQALGSEATQTQAFASMHKGSEKIIKILLFAQVIVFGRRVWLKR</sequence>
<feature type="domain" description="TMEM205-like" evidence="6">
    <location>
        <begin position="10"/>
        <end position="115"/>
    </location>
</feature>
<evidence type="ECO:0000256" key="3">
    <source>
        <dbReference type="ARBA" id="ARBA00022989"/>
    </source>
</evidence>
<comment type="caution">
    <text evidence="7">The sequence shown here is derived from an EMBL/GenBank/DDBJ whole genome shotgun (WGS) entry which is preliminary data.</text>
</comment>
<proteinExistence type="predicted"/>
<protein>
    <submittedName>
        <fullName evidence="7">DUF4149 domain-containing protein</fullName>
    </submittedName>
</protein>
<evidence type="ECO:0000256" key="4">
    <source>
        <dbReference type="ARBA" id="ARBA00023136"/>
    </source>
</evidence>
<evidence type="ECO:0000259" key="6">
    <source>
        <dbReference type="Pfam" id="PF13664"/>
    </source>
</evidence>
<keyword evidence="8" id="KW-1185">Reference proteome</keyword>